<dbReference type="EMBL" id="BSUN01000001">
    <property type="protein sequence ID" value="GMA36730.1"/>
    <property type="molecule type" value="Genomic_DNA"/>
</dbReference>
<reference evidence="3" key="1">
    <citation type="journal article" date="2019" name="Int. J. Syst. Evol. Microbiol.">
        <title>The Global Catalogue of Microorganisms (GCM) 10K type strain sequencing project: providing services to taxonomists for standard genome sequencing and annotation.</title>
        <authorList>
            <consortium name="The Broad Institute Genomics Platform"/>
            <consortium name="The Broad Institute Genome Sequencing Center for Infectious Disease"/>
            <person name="Wu L."/>
            <person name="Ma J."/>
        </authorList>
    </citation>
    <scope>NUCLEOTIDE SEQUENCE [LARGE SCALE GENOMIC DNA]</scope>
    <source>
        <strain evidence="3">NBRC 112299</strain>
    </source>
</reference>
<feature type="compositionally biased region" description="Basic residues" evidence="1">
    <location>
        <begin position="157"/>
        <end position="173"/>
    </location>
</feature>
<protein>
    <recommendedName>
        <fullName evidence="4">Endonuclease/Exonuclease/phosphatase family protein</fullName>
    </recommendedName>
</protein>
<evidence type="ECO:0000256" key="1">
    <source>
        <dbReference type="SAM" id="MobiDB-lite"/>
    </source>
</evidence>
<feature type="region of interest" description="Disordered" evidence="1">
    <location>
        <begin position="153"/>
        <end position="173"/>
    </location>
</feature>
<evidence type="ECO:0000313" key="2">
    <source>
        <dbReference type="EMBL" id="GMA36730.1"/>
    </source>
</evidence>
<evidence type="ECO:0000313" key="3">
    <source>
        <dbReference type="Proteomes" id="UP001157125"/>
    </source>
</evidence>
<evidence type="ECO:0008006" key="4">
    <source>
        <dbReference type="Google" id="ProtNLM"/>
    </source>
</evidence>
<organism evidence="2 3">
    <name type="scientific">Demequina litorisediminis</name>
    <dbReference type="NCBI Taxonomy" id="1849022"/>
    <lineage>
        <taxon>Bacteria</taxon>
        <taxon>Bacillati</taxon>
        <taxon>Actinomycetota</taxon>
        <taxon>Actinomycetes</taxon>
        <taxon>Micrococcales</taxon>
        <taxon>Demequinaceae</taxon>
        <taxon>Demequina</taxon>
    </lineage>
</organism>
<dbReference type="SUPFAM" id="SSF56219">
    <property type="entry name" value="DNase I-like"/>
    <property type="match status" value="1"/>
</dbReference>
<sequence>MSLGEDYSYVFDGQWGSLDYAFASASMSAQVTGAEHVHINADEPSVLDYNTDFKSASQIESLYAPDMYRTSDHDPALIGLSLGDGETPAETTTVQVLGTNDFHGRILPNFASGEAGAAVMAGAVDQAPVRGPQLGIRRGWRPHWRLVLRELRGTGQAHHRRAERHGPRRVRGG</sequence>
<comment type="caution">
    <text evidence="2">The sequence shown here is derived from an EMBL/GenBank/DDBJ whole genome shotgun (WGS) entry which is preliminary data.</text>
</comment>
<dbReference type="PANTHER" id="PTHR42834:SF1">
    <property type="entry name" value="ENDONUCLEASE_EXONUCLEASE_PHOSPHATASE FAMILY PROTEIN (AFU_ORTHOLOGUE AFUA_3G09210)"/>
    <property type="match status" value="1"/>
</dbReference>
<dbReference type="PANTHER" id="PTHR42834">
    <property type="entry name" value="ENDONUCLEASE/EXONUCLEASE/PHOSPHATASE FAMILY PROTEIN (AFU_ORTHOLOGUE AFUA_3G09210)"/>
    <property type="match status" value="1"/>
</dbReference>
<name>A0ABQ6IFS1_9MICO</name>
<dbReference type="Proteomes" id="UP001157125">
    <property type="component" value="Unassembled WGS sequence"/>
</dbReference>
<dbReference type="InterPro" id="IPR036691">
    <property type="entry name" value="Endo/exonu/phosph_ase_sf"/>
</dbReference>
<dbReference type="RefSeq" id="WP_284329475.1">
    <property type="nucleotide sequence ID" value="NZ_BSUN01000001.1"/>
</dbReference>
<keyword evidence="3" id="KW-1185">Reference proteome</keyword>
<proteinExistence type="predicted"/>
<accession>A0ABQ6IFS1</accession>
<gene>
    <name evidence="2" type="ORF">GCM10025876_29340</name>
</gene>